<keyword evidence="1" id="KW-0472">Membrane</keyword>
<feature type="transmembrane region" description="Helical" evidence="1">
    <location>
        <begin position="16"/>
        <end position="37"/>
    </location>
</feature>
<feature type="transmembrane region" description="Helical" evidence="1">
    <location>
        <begin position="170"/>
        <end position="190"/>
    </location>
</feature>
<feature type="transmembrane region" description="Helical" evidence="1">
    <location>
        <begin position="202"/>
        <end position="220"/>
    </location>
</feature>
<accession>A0A8J8P104</accession>
<keyword evidence="1" id="KW-0812">Transmembrane</keyword>
<sequence>MIQMSTQNVINNVYDVLFWLIIIGLLNLAMRAIIMYAKDNSCMKRAALAICSRLEFNFYIDFINGNFVSLVIAAFLNLGVLNTDTPGETFASFIAVTLGIGIFLYLGWSFLMLFRNRKNLDSELFDKKYGELYDDLKYESMGQILYHQVVMLRRLVFVILAFLFYDYPIIAYNLSFSYLCLLFLYFLIQVKPFKNPTVYRMEIFNQSMVLFAFLFSLPLIEGYQNRLPPRVQTFSACLVIACYALLTLVSIVEQLWLIKLSIQEAYGRFRQKKVIHPEVIDTPANEQNEVQVNDQEGLRRDSTMTPVEGEKAGGSEWTETVKRMNSDDGFIMQKEISQFSIDDGLSKSMEFNYSQ</sequence>
<feature type="transmembrane region" description="Helical" evidence="1">
    <location>
        <begin position="232"/>
        <end position="252"/>
    </location>
</feature>
<proteinExistence type="predicted"/>
<dbReference type="EMBL" id="RRYP01001428">
    <property type="protein sequence ID" value="TNV85957.1"/>
    <property type="molecule type" value="Genomic_DNA"/>
</dbReference>
<dbReference type="AlphaFoldDB" id="A0A8J8P104"/>
<evidence type="ECO:0008006" key="4">
    <source>
        <dbReference type="Google" id="ProtNLM"/>
    </source>
</evidence>
<comment type="caution">
    <text evidence="2">The sequence shown here is derived from an EMBL/GenBank/DDBJ whole genome shotgun (WGS) entry which is preliminary data.</text>
</comment>
<reference evidence="2" key="1">
    <citation type="submission" date="2019-06" db="EMBL/GenBank/DDBJ databases">
        <authorList>
            <person name="Zheng W."/>
        </authorList>
    </citation>
    <scope>NUCLEOTIDE SEQUENCE</scope>
    <source>
        <strain evidence="2">QDHG01</strain>
    </source>
</reference>
<organism evidence="2 3">
    <name type="scientific">Halteria grandinella</name>
    <dbReference type="NCBI Taxonomy" id="5974"/>
    <lineage>
        <taxon>Eukaryota</taxon>
        <taxon>Sar</taxon>
        <taxon>Alveolata</taxon>
        <taxon>Ciliophora</taxon>
        <taxon>Intramacronucleata</taxon>
        <taxon>Spirotrichea</taxon>
        <taxon>Stichotrichia</taxon>
        <taxon>Sporadotrichida</taxon>
        <taxon>Halteriidae</taxon>
        <taxon>Halteria</taxon>
    </lineage>
</organism>
<keyword evidence="3" id="KW-1185">Reference proteome</keyword>
<name>A0A8J8P104_HALGN</name>
<protein>
    <recommendedName>
        <fullName evidence="4">TRP C-terminal domain-containing protein</fullName>
    </recommendedName>
</protein>
<evidence type="ECO:0000313" key="2">
    <source>
        <dbReference type="EMBL" id="TNV85957.1"/>
    </source>
</evidence>
<dbReference type="OrthoDB" id="325624at2759"/>
<gene>
    <name evidence="2" type="ORF">FGO68_gene9337</name>
</gene>
<feature type="transmembrane region" description="Helical" evidence="1">
    <location>
        <begin position="58"/>
        <end position="78"/>
    </location>
</feature>
<keyword evidence="1" id="KW-1133">Transmembrane helix</keyword>
<feature type="transmembrane region" description="Helical" evidence="1">
    <location>
        <begin position="90"/>
        <end position="114"/>
    </location>
</feature>
<evidence type="ECO:0000313" key="3">
    <source>
        <dbReference type="Proteomes" id="UP000785679"/>
    </source>
</evidence>
<evidence type="ECO:0000256" key="1">
    <source>
        <dbReference type="SAM" id="Phobius"/>
    </source>
</evidence>
<dbReference type="Proteomes" id="UP000785679">
    <property type="component" value="Unassembled WGS sequence"/>
</dbReference>